<gene>
    <name evidence="3" type="ORF">BB559_003358</name>
</gene>
<feature type="region of interest" description="Disordered" evidence="1">
    <location>
        <begin position="259"/>
        <end position="297"/>
    </location>
</feature>
<proteinExistence type="predicted"/>
<dbReference type="PANTHER" id="PTHR12460">
    <property type="entry name" value="CYCLIN-DEPENDENT KINASE INHIBITOR-RELATED PROTEIN"/>
    <property type="match status" value="1"/>
</dbReference>
<feature type="domain" description="CID" evidence="2">
    <location>
        <begin position="1"/>
        <end position="132"/>
    </location>
</feature>
<dbReference type="Proteomes" id="UP000245699">
    <property type="component" value="Unassembled WGS sequence"/>
</dbReference>
<comment type="caution">
    <text evidence="3">The sequence shown here is derived from an EMBL/GenBank/DDBJ whole genome shotgun (WGS) entry which is preliminary data.</text>
</comment>
<evidence type="ECO:0000256" key="1">
    <source>
        <dbReference type="SAM" id="MobiDB-lite"/>
    </source>
</evidence>
<dbReference type="GO" id="GO:0000993">
    <property type="term" value="F:RNA polymerase II complex binding"/>
    <property type="evidence" value="ECO:0007669"/>
    <property type="project" value="TreeGrafter"/>
</dbReference>
<dbReference type="STRING" id="61424.A0A2T9YLN8"/>
<name>A0A2T9YLN8_9FUNG</name>
<dbReference type="SMART" id="SM00582">
    <property type="entry name" value="RPR"/>
    <property type="match status" value="1"/>
</dbReference>
<evidence type="ECO:0000259" key="2">
    <source>
        <dbReference type="PROSITE" id="PS51391"/>
    </source>
</evidence>
<dbReference type="PROSITE" id="PS51391">
    <property type="entry name" value="CID"/>
    <property type="match status" value="1"/>
</dbReference>
<dbReference type="GO" id="GO:0031124">
    <property type="term" value="P:mRNA 3'-end processing"/>
    <property type="evidence" value="ECO:0007669"/>
    <property type="project" value="TreeGrafter"/>
</dbReference>
<feature type="compositionally biased region" description="Pro residues" evidence="1">
    <location>
        <begin position="288"/>
        <end position="297"/>
    </location>
</feature>
<dbReference type="PANTHER" id="PTHR12460:SF0">
    <property type="entry name" value="CID DOMAIN-CONTAINING PROTEIN-RELATED"/>
    <property type="match status" value="1"/>
</dbReference>
<organism evidence="3 4">
    <name type="scientific">Furculomyces boomerangus</name>
    <dbReference type="NCBI Taxonomy" id="61424"/>
    <lineage>
        <taxon>Eukaryota</taxon>
        <taxon>Fungi</taxon>
        <taxon>Fungi incertae sedis</taxon>
        <taxon>Zoopagomycota</taxon>
        <taxon>Kickxellomycotina</taxon>
        <taxon>Harpellomycetes</taxon>
        <taxon>Harpellales</taxon>
        <taxon>Harpellaceae</taxon>
        <taxon>Furculomyces</taxon>
    </lineage>
</organism>
<dbReference type="EMBL" id="MBFT01000328">
    <property type="protein sequence ID" value="PVU93250.1"/>
    <property type="molecule type" value="Genomic_DNA"/>
</dbReference>
<dbReference type="InterPro" id="IPR008942">
    <property type="entry name" value="ENTH_VHS"/>
</dbReference>
<dbReference type="AlphaFoldDB" id="A0A2T9YLN8"/>
<evidence type="ECO:0000313" key="3">
    <source>
        <dbReference type="EMBL" id="PVU93250.1"/>
    </source>
</evidence>
<reference evidence="3 4" key="1">
    <citation type="journal article" date="2018" name="MBio">
        <title>Comparative Genomics Reveals the Core Gene Toolbox for the Fungus-Insect Symbiosis.</title>
        <authorList>
            <person name="Wang Y."/>
            <person name="Stata M."/>
            <person name="Wang W."/>
            <person name="Stajich J.E."/>
            <person name="White M.M."/>
            <person name="Moncalvo J.M."/>
        </authorList>
    </citation>
    <scope>NUCLEOTIDE SEQUENCE [LARGE SCALE GENOMIC DNA]</scope>
    <source>
        <strain evidence="3 4">AUS-77-4</strain>
    </source>
</reference>
<feature type="compositionally biased region" description="Basic and acidic residues" evidence="1">
    <location>
        <begin position="272"/>
        <end position="281"/>
    </location>
</feature>
<dbReference type="SUPFAM" id="SSF48464">
    <property type="entry name" value="ENTH/VHS domain"/>
    <property type="match status" value="1"/>
</dbReference>
<keyword evidence="4" id="KW-1185">Reference proteome</keyword>
<protein>
    <recommendedName>
        <fullName evidence="2">CID domain-containing protein</fullName>
    </recommendedName>
</protein>
<dbReference type="CDD" id="cd16981">
    <property type="entry name" value="CID_RPRD_like"/>
    <property type="match status" value="1"/>
</dbReference>
<dbReference type="Pfam" id="PF04818">
    <property type="entry name" value="CID"/>
    <property type="match status" value="1"/>
</dbReference>
<evidence type="ECO:0000313" key="4">
    <source>
        <dbReference type="Proteomes" id="UP000245699"/>
    </source>
</evidence>
<accession>A0A2T9YLN8</accession>
<dbReference type="Gene3D" id="1.25.40.90">
    <property type="match status" value="1"/>
</dbReference>
<sequence>MSLFSEKIFKDKLKTLNKTSETISRLSHWMIFYRKEAAKMVDVWHKELRAVPKDQKLVLLYLCNDVLQLSRKKGEEFHTAFITILPESLRHIIKSDPTISYEVLRVLDVWSSRSVYPKEDIRNFKHAIGVRVSTADDTIDASHIDILAKKLNGIYSSGFPYTSANDIVSKIKPTNPGDSGGLNTEISREQMIVLENAQKIASNEEVLRAELIRDLSILLGIQKSKLESLRQTKKEVDKLLAKKSSNSYKVSVTSNNALESTNAELMGPPKSRSVEKHKLDNNVEQEYTPPPYKQRAL</sequence>
<dbReference type="OrthoDB" id="10069473at2759"/>
<dbReference type="InterPro" id="IPR006569">
    <property type="entry name" value="CID_dom"/>
</dbReference>